<dbReference type="RefSeq" id="WP_189631961.1">
    <property type="nucleotide sequence ID" value="NZ_BMYQ01000001.1"/>
</dbReference>
<keyword evidence="8" id="KW-1185">Reference proteome</keyword>
<evidence type="ECO:0000313" key="8">
    <source>
        <dbReference type="Proteomes" id="UP000628984"/>
    </source>
</evidence>
<dbReference type="InterPro" id="IPR022642">
    <property type="entry name" value="CheR_C"/>
</dbReference>
<dbReference type="GO" id="GO:0008983">
    <property type="term" value="F:protein-glutamate O-methyltransferase activity"/>
    <property type="evidence" value="ECO:0007669"/>
    <property type="project" value="UniProtKB-EC"/>
</dbReference>
<comment type="caution">
    <text evidence="7">The sequence shown here is derived from an EMBL/GenBank/DDBJ whole genome shotgun (WGS) entry which is preliminary data.</text>
</comment>
<dbReference type="Pfam" id="PF01739">
    <property type="entry name" value="CheR"/>
    <property type="match status" value="1"/>
</dbReference>
<evidence type="ECO:0000256" key="3">
    <source>
        <dbReference type="ARBA" id="ARBA00022603"/>
    </source>
</evidence>
<dbReference type="InterPro" id="IPR029063">
    <property type="entry name" value="SAM-dependent_MTases_sf"/>
</dbReference>
<reference evidence="7" key="2">
    <citation type="submission" date="2020-09" db="EMBL/GenBank/DDBJ databases">
        <authorList>
            <person name="Sun Q."/>
            <person name="Kim S."/>
        </authorList>
    </citation>
    <scope>NUCLEOTIDE SEQUENCE</scope>
    <source>
        <strain evidence="7">KCTC 23714</strain>
    </source>
</reference>
<proteinExistence type="predicted"/>
<dbReference type="Gene3D" id="1.10.155.10">
    <property type="entry name" value="Chemotaxis receptor methyltransferase CheR, N-terminal domain"/>
    <property type="match status" value="1"/>
</dbReference>
<dbReference type="EMBL" id="BMYQ01000001">
    <property type="protein sequence ID" value="GGW21518.1"/>
    <property type="molecule type" value="Genomic_DNA"/>
</dbReference>
<reference evidence="7" key="1">
    <citation type="journal article" date="2014" name="Int. J. Syst. Evol. Microbiol.">
        <title>Complete genome sequence of Corynebacterium casei LMG S-19264T (=DSM 44701T), isolated from a smear-ripened cheese.</title>
        <authorList>
            <consortium name="US DOE Joint Genome Institute (JGI-PGF)"/>
            <person name="Walter F."/>
            <person name="Albersmeier A."/>
            <person name="Kalinowski J."/>
            <person name="Ruckert C."/>
        </authorList>
    </citation>
    <scope>NUCLEOTIDE SEQUENCE</scope>
    <source>
        <strain evidence="7">KCTC 23714</strain>
    </source>
</reference>
<keyword evidence="4" id="KW-0808">Transferase</keyword>
<dbReference type="InterPro" id="IPR022641">
    <property type="entry name" value="CheR_N"/>
</dbReference>
<gene>
    <name evidence="7" type="primary">cheR3</name>
    <name evidence="7" type="ORF">GCM10011452_02200</name>
</gene>
<keyword evidence="3" id="KW-0489">Methyltransferase</keyword>
<dbReference type="AlphaFoldDB" id="A0A918IKZ1"/>
<dbReference type="InterPro" id="IPR036804">
    <property type="entry name" value="CheR_N_sf"/>
</dbReference>
<dbReference type="Gene3D" id="3.40.50.150">
    <property type="entry name" value="Vaccinia Virus protein VP39"/>
    <property type="match status" value="1"/>
</dbReference>
<dbReference type="PRINTS" id="PR00996">
    <property type="entry name" value="CHERMTFRASE"/>
</dbReference>
<dbReference type="Proteomes" id="UP000628984">
    <property type="component" value="Unassembled WGS sequence"/>
</dbReference>
<evidence type="ECO:0000313" key="7">
    <source>
        <dbReference type="EMBL" id="GGW21518.1"/>
    </source>
</evidence>
<accession>A0A918IKZ1</accession>
<dbReference type="SUPFAM" id="SSF47757">
    <property type="entry name" value="Chemotaxis receptor methyltransferase CheR, N-terminal domain"/>
    <property type="match status" value="1"/>
</dbReference>
<keyword evidence="5" id="KW-0949">S-adenosyl-L-methionine</keyword>
<dbReference type="PROSITE" id="PS50123">
    <property type="entry name" value="CHER"/>
    <property type="match status" value="1"/>
</dbReference>
<dbReference type="SUPFAM" id="SSF53335">
    <property type="entry name" value="S-adenosyl-L-methionine-dependent methyltransferases"/>
    <property type="match status" value="1"/>
</dbReference>
<name>A0A918IKZ1_9RHOB</name>
<evidence type="ECO:0000256" key="4">
    <source>
        <dbReference type="ARBA" id="ARBA00022679"/>
    </source>
</evidence>
<dbReference type="InterPro" id="IPR000780">
    <property type="entry name" value="CheR_MeTrfase"/>
</dbReference>
<feature type="domain" description="CheR-type methyltransferase" evidence="6">
    <location>
        <begin position="1"/>
        <end position="249"/>
    </location>
</feature>
<organism evidence="7 8">
    <name type="scientific">Gemmobacter lanyuensis</name>
    <dbReference type="NCBI Taxonomy" id="1054497"/>
    <lineage>
        <taxon>Bacteria</taxon>
        <taxon>Pseudomonadati</taxon>
        <taxon>Pseudomonadota</taxon>
        <taxon>Alphaproteobacteria</taxon>
        <taxon>Rhodobacterales</taxon>
        <taxon>Paracoccaceae</taxon>
        <taxon>Gemmobacter</taxon>
    </lineage>
</organism>
<dbReference type="InterPro" id="IPR050903">
    <property type="entry name" value="Bact_Chemotaxis_MeTrfase"/>
</dbReference>
<evidence type="ECO:0000256" key="1">
    <source>
        <dbReference type="ARBA" id="ARBA00001541"/>
    </source>
</evidence>
<evidence type="ECO:0000256" key="5">
    <source>
        <dbReference type="ARBA" id="ARBA00022691"/>
    </source>
</evidence>
<dbReference type="GO" id="GO:0032259">
    <property type="term" value="P:methylation"/>
    <property type="evidence" value="ECO:0007669"/>
    <property type="project" value="UniProtKB-KW"/>
</dbReference>
<comment type="catalytic activity">
    <reaction evidence="1">
        <text>L-glutamyl-[protein] + S-adenosyl-L-methionine = [protein]-L-glutamate 5-O-methyl ester + S-adenosyl-L-homocysteine</text>
        <dbReference type="Rhea" id="RHEA:24452"/>
        <dbReference type="Rhea" id="RHEA-COMP:10208"/>
        <dbReference type="Rhea" id="RHEA-COMP:10311"/>
        <dbReference type="ChEBI" id="CHEBI:29973"/>
        <dbReference type="ChEBI" id="CHEBI:57856"/>
        <dbReference type="ChEBI" id="CHEBI:59789"/>
        <dbReference type="ChEBI" id="CHEBI:82795"/>
        <dbReference type="EC" id="2.1.1.80"/>
    </reaction>
</comment>
<dbReference type="CDD" id="cd02440">
    <property type="entry name" value="AdoMet_MTases"/>
    <property type="match status" value="1"/>
</dbReference>
<dbReference type="PANTHER" id="PTHR24422">
    <property type="entry name" value="CHEMOTAXIS PROTEIN METHYLTRANSFERASE"/>
    <property type="match status" value="1"/>
</dbReference>
<evidence type="ECO:0000256" key="2">
    <source>
        <dbReference type="ARBA" id="ARBA00012534"/>
    </source>
</evidence>
<evidence type="ECO:0000259" key="6">
    <source>
        <dbReference type="PROSITE" id="PS50123"/>
    </source>
</evidence>
<dbReference type="PANTHER" id="PTHR24422:SF19">
    <property type="entry name" value="CHEMOTAXIS PROTEIN METHYLTRANSFERASE"/>
    <property type="match status" value="1"/>
</dbReference>
<dbReference type="SMART" id="SM00138">
    <property type="entry name" value="MeTrc"/>
    <property type="match status" value="1"/>
</dbReference>
<protein>
    <recommendedName>
        <fullName evidence="2">protein-glutamate O-methyltransferase</fullName>
        <ecNumber evidence="2">2.1.1.80</ecNumber>
    </recommendedName>
</protein>
<dbReference type="Pfam" id="PF03705">
    <property type="entry name" value="CheR_N"/>
    <property type="match status" value="1"/>
</dbReference>
<sequence length="270" mass="30724">MTSAELAGLETLRGWLNERCGIAYPDHKRDLLVQRLSRVQRAHNLRGLADLAHEVTQSQQHEIQLAVMHAASTNHTYFFREISVLDQFRSIILPSLSGRGEYRFWSAACSTGDEAYTMAIILAETEGLQALRRTQILGTDISAPVVERAEQGIYSLRQLGYVPPDILKRYFVPIGIDQFQVIPELRACCTFRRMNLKTTPYPFKRPFQAVFCRNILYYFEKPDQEATLRAIYDVTEPGGWLVTSVTENVRDLNTRWTITGSGIARKDGGH</sequence>
<dbReference type="EC" id="2.1.1.80" evidence="2"/>